<keyword evidence="1" id="KW-0812">Transmembrane</keyword>
<dbReference type="AlphaFoldDB" id="A0A448YSQ0"/>
<accession>A0A448YSQ0</accession>
<dbReference type="FunCoup" id="A0A448YSQ0">
    <property type="interactions" value="61"/>
</dbReference>
<dbReference type="OrthoDB" id="272512at2759"/>
<dbReference type="Proteomes" id="UP000290900">
    <property type="component" value="Unassembled WGS sequence"/>
</dbReference>
<protein>
    <submittedName>
        <fullName evidence="2">DEKNAAC105207</fullName>
    </submittedName>
</protein>
<keyword evidence="1" id="KW-1133">Transmembrane helix</keyword>
<organism evidence="2 3">
    <name type="scientific">Brettanomyces naardenensis</name>
    <name type="common">Yeast</name>
    <dbReference type="NCBI Taxonomy" id="13370"/>
    <lineage>
        <taxon>Eukaryota</taxon>
        <taxon>Fungi</taxon>
        <taxon>Dikarya</taxon>
        <taxon>Ascomycota</taxon>
        <taxon>Saccharomycotina</taxon>
        <taxon>Pichiomycetes</taxon>
        <taxon>Pichiales</taxon>
        <taxon>Pichiaceae</taxon>
        <taxon>Brettanomyces</taxon>
    </lineage>
</organism>
<reference evidence="2 3" key="1">
    <citation type="submission" date="2018-12" db="EMBL/GenBank/DDBJ databases">
        <authorList>
            <person name="Tiukova I."/>
            <person name="Dainat J."/>
        </authorList>
    </citation>
    <scope>NUCLEOTIDE SEQUENCE [LARGE SCALE GENOMIC DNA]</scope>
</reference>
<evidence type="ECO:0000256" key="1">
    <source>
        <dbReference type="SAM" id="Phobius"/>
    </source>
</evidence>
<evidence type="ECO:0000313" key="3">
    <source>
        <dbReference type="Proteomes" id="UP000290900"/>
    </source>
</evidence>
<dbReference type="InParanoid" id="A0A448YSQ0"/>
<feature type="transmembrane region" description="Helical" evidence="1">
    <location>
        <begin position="39"/>
        <end position="61"/>
    </location>
</feature>
<name>A0A448YSQ0_BRENA</name>
<evidence type="ECO:0000313" key="2">
    <source>
        <dbReference type="EMBL" id="VEU23942.1"/>
    </source>
</evidence>
<gene>
    <name evidence="2" type="ORF">BRENAR_LOCUS4671</name>
</gene>
<dbReference type="STRING" id="13370.A0A448YSQ0"/>
<sequence length="294" mass="33311">MEKFTSFRDKGTGISPFLPIPDPDSNKPLIKYIVKPLTFLLKLPFLLVSTLSLLLISPLGFLFKPLLHLYLIAFFNLSQIELLVDGVKKSNLSVIDSKRPQPDDIVFINFSSPLDSLILYITSNSQSCDFYSIDSKGNLFIVGSPLDCSRFALTAPSKRSPVPLKINRKGKVAFVIVEGTTTNNRSIMRFPERFNLREFVQVNRLGHVFKTLSIKVYPGAFFTTPLPESVAKFVYDTVSDFRSDLKYRMKVFEMGDSEGISEHRIRTDLSNYGKMKLLGEHLDLEKKGEFIASY</sequence>
<keyword evidence="3" id="KW-1185">Reference proteome</keyword>
<keyword evidence="1" id="KW-0472">Membrane</keyword>
<dbReference type="EMBL" id="CAACVR010000067">
    <property type="protein sequence ID" value="VEU23942.1"/>
    <property type="molecule type" value="Genomic_DNA"/>
</dbReference>
<proteinExistence type="predicted"/>